<accession>A0A1L3ESY3</accession>
<dbReference type="SMART" id="SM00869">
    <property type="entry name" value="Autotransporter"/>
    <property type="match status" value="1"/>
</dbReference>
<gene>
    <name evidence="3" type="ORF">BJI69_09845</name>
</gene>
<dbReference type="InterPro" id="IPR051551">
    <property type="entry name" value="Autotransporter_adhesion"/>
</dbReference>
<organism evidence="3 4">
    <name type="scientific">Luteibacter rhizovicinus DSM 16549</name>
    <dbReference type="NCBI Taxonomy" id="1440763"/>
    <lineage>
        <taxon>Bacteria</taxon>
        <taxon>Pseudomonadati</taxon>
        <taxon>Pseudomonadota</taxon>
        <taxon>Gammaproteobacteria</taxon>
        <taxon>Lysobacterales</taxon>
        <taxon>Rhodanobacteraceae</taxon>
        <taxon>Luteibacter</taxon>
    </lineage>
</organism>
<dbReference type="STRING" id="1440763.BJI69_09845"/>
<proteinExistence type="predicted"/>
<dbReference type="InterPro" id="IPR036709">
    <property type="entry name" value="Autotransporte_beta_dom_sf"/>
</dbReference>
<reference evidence="4" key="1">
    <citation type="submission" date="2016-09" db="EMBL/GenBank/DDBJ databases">
        <authorList>
            <person name="Lysoe E."/>
        </authorList>
    </citation>
    <scope>NUCLEOTIDE SEQUENCE [LARGE SCALE GENOMIC DNA]</scope>
    <source>
        <strain evidence="4">LJ96T</strain>
    </source>
</reference>
<dbReference type="InterPro" id="IPR011050">
    <property type="entry name" value="Pectin_lyase_fold/virulence"/>
</dbReference>
<keyword evidence="1" id="KW-0732">Signal</keyword>
<dbReference type="SUPFAM" id="SSF103515">
    <property type="entry name" value="Autotransporter"/>
    <property type="match status" value="1"/>
</dbReference>
<dbReference type="SUPFAM" id="SSF51126">
    <property type="entry name" value="Pectin lyase-like"/>
    <property type="match status" value="4"/>
</dbReference>
<dbReference type="PANTHER" id="PTHR35037">
    <property type="entry name" value="C-TERMINAL REGION OF AIDA-LIKE PROTEIN"/>
    <property type="match status" value="1"/>
</dbReference>
<dbReference type="PANTHER" id="PTHR35037:SF3">
    <property type="entry name" value="C-TERMINAL REGION OF AIDA-LIKE PROTEIN"/>
    <property type="match status" value="1"/>
</dbReference>
<dbReference type="InterPro" id="IPR013425">
    <property type="entry name" value="Autotrns_rpt"/>
</dbReference>
<sequence>MVASELCRSRAKGARSIGGASMIATTKGRLAAGVMLALAGTTGAFAHTTSIGYTNSGNNSLSFYYGTYHLSDEATYTEGSLHLTSTAGFNQTVSFNILTGTKPAGLVDGDTNFFSDGTKLIGTPNQVIANWQGVTFNNLVHGTYTFTYIPIANPTQVWAPIDNVILSSTITIINADLSTAPHVVAGQVVDQTYAIDPLIMDGGMVKNTADGTMSQMVSITNNNGTFDTNGHDLTLTGEMDGRGALIKQGEGTLNLRGDNTSVGEIDLNGGAINVLSDAALGDTSNDLKFNGGALQWGAGFDLNSGRNVTLGAGGGTLDLQTYNSNVGNVISGTGSLTKTGTGTLTLSGANTYTGDTHVAGGDLIIASNGKLGTGVLNVDTGSAVTMNNATQTVAGLAGAGNVDLEGTTLTLNGNGASTTYGGVLSGTGGLIKNGSSTQVLTGSNTYSGGTTVNDGTLAFSSDANLGNAAGSLTLNGGTLEASGTGSTARDIHVAGGAIAVDAGQQLTSTGSVSGTGGLIKNGDGTLVVNGVASQAGGVTANGGTLALGGTNTYTGDTTINTGATVVVSRDNNLGASANQVDLDGGALVATGSFTTARDVTVGSAGSSLGASTGNTLTSTGVVSGSGTLNTQGAGTIVLAGTNTYTGGTAINDGVLQISSDANLGAASGAIGLFGGTLHSTADITSTRAVTTGGVGGVDVDAGTTFSTSGAVNGAGGLIKNGEGTLAMSGTLSQIGGVTVNDGTLALSGNNSYHGANTLNGGTLQIANDTNLGDAGNHVVFEGGQLHVTGDTTTARTVDTNAGSNADLVVDSGKTFAVNGTVQGNGGLVASGNGTLVLGGNNTYTGGTLVNGGMVQIGNDAALGAASGAITLAGGTLHTTGDVASARNVTLSGGDFAIDQGTTFATTGNVGGNGGLVKNGSGTLEIDGTASHTGGTTINDGTLVLAGNNGYTGGTTLNGGTLQVASDANLGNTSDALVFNGGTLHATGDVSGTRALTLNADAVIATDAGASFATSGTVSGHGGVSKNGDGTLILSGDNTYTGATTIDAGTLQIASDTNLGASTSALTFNGGSLHTTGSIVTQRTLNLAGNATLVNDAGTSFTAAGTIVGNGGLVKDGAGTLSITGVASHTGGTTVNEGTLVLSGNNTYTGGTVINGGTLSIASDANLGDAANAVTLNGGNLTVTSSITTARNIVVDNGGGSITTDAGATLSQTGSISGNGTLTKLGGGTLIVSGNNSFTGGTLVNGGTIRIDSGSSLGTGDIILQGGTLQTYATLGTGQTVLVSGNSGVNVSAGTTTVLSGDINTSGASGCFIKSGAGALSLTGKASLDQGTCVQNGILRANGTLNSSFVNVDAIGTLRGVGVINGPVNVTGRLAPGNSPGTLTVNGTVTMNAGSTFEADIDGKGTGTGAGNYSRLLVIGAGHQFIANGTLAPLLRGITGDASNTFMPTLGDTYRIVTAEGGIVGRFSSLDQPSVGLPANTRFLAFYNLANSNSIDLRVVPKAYSEFLGTGATRNTLALAGALDRAVDAQIAGNGAAYTAVVNAIGALDTGRIADTVKAMAGEVHADQAAAARGMGLALNRDAFDHLGTDTTNPANKVWANVTQDGQRFVADNQGSGYNASTSHVTAGVDVFANDATVIGVGASHGESNIIATGGQGTIRGNAGLIYAQQKAGAIIVDGVVSYGSDDWSSRRMDPFGNGSLETRTDGHDTMASLTARLPLDAGGLRVEPYAGVIWQKVERDAVNETGTSPAALSLDKLSVTGTRALVGVTAGSKANDPLASELTWRVGVAGGVDSGKLLDPTVRAQLAGEQFETKAPDAGRGFVQFNANGTMRLAHNTYLYGGLTAEQGSGRTAYGVTAGVRVAF</sequence>
<dbReference type="Gene3D" id="2.160.20.20">
    <property type="match status" value="5"/>
</dbReference>
<dbReference type="KEGG" id="lrz:BJI69_09845"/>
<dbReference type="Pfam" id="PF12951">
    <property type="entry name" value="PATR"/>
    <property type="match status" value="12"/>
</dbReference>
<dbReference type="InterPro" id="IPR005546">
    <property type="entry name" value="Autotransporte_beta"/>
</dbReference>
<dbReference type="PROSITE" id="PS51208">
    <property type="entry name" value="AUTOTRANSPORTER"/>
    <property type="match status" value="1"/>
</dbReference>
<dbReference type="InterPro" id="IPR012332">
    <property type="entry name" value="Autotransporter_pectin_lyase_C"/>
</dbReference>
<evidence type="ECO:0000313" key="4">
    <source>
        <dbReference type="Proteomes" id="UP000182987"/>
    </source>
</evidence>
<dbReference type="Gene3D" id="2.40.128.130">
    <property type="entry name" value="Autotransporter beta-domain"/>
    <property type="match status" value="1"/>
</dbReference>
<keyword evidence="4" id="KW-1185">Reference proteome</keyword>
<evidence type="ECO:0000313" key="3">
    <source>
        <dbReference type="EMBL" id="APG04169.1"/>
    </source>
</evidence>
<name>A0A1L3ESY3_9GAMM</name>
<dbReference type="EMBL" id="CP017480">
    <property type="protein sequence ID" value="APG04169.1"/>
    <property type="molecule type" value="Genomic_DNA"/>
</dbReference>
<dbReference type="Proteomes" id="UP000182987">
    <property type="component" value="Chromosome"/>
</dbReference>
<evidence type="ECO:0000256" key="1">
    <source>
        <dbReference type="ARBA" id="ARBA00022729"/>
    </source>
</evidence>
<feature type="domain" description="Autotransporter" evidence="2">
    <location>
        <begin position="1590"/>
        <end position="1864"/>
    </location>
</feature>
<protein>
    <recommendedName>
        <fullName evidence="2">Autotransporter domain-containing protein</fullName>
    </recommendedName>
</protein>
<evidence type="ECO:0000259" key="2">
    <source>
        <dbReference type="PROSITE" id="PS51208"/>
    </source>
</evidence>
<dbReference type="NCBIfam" id="TIGR02601">
    <property type="entry name" value="autotrns_rpt"/>
    <property type="match status" value="11"/>
</dbReference>